<evidence type="ECO:0000313" key="4">
    <source>
        <dbReference type="Proteomes" id="UP000286681"/>
    </source>
</evidence>
<dbReference type="STRING" id="93064.BRX40_12750"/>
<reference evidence="3" key="2">
    <citation type="submission" date="2016-12" db="EMBL/GenBank/DDBJ databases">
        <title>Whole genome sequencing of Sphingomonas sp. ABOJV.</title>
        <authorList>
            <person name="Conlan S."/>
            <person name="Thomas P.J."/>
            <person name="Mullikin J."/>
            <person name="Palmore T.N."/>
            <person name="Frank K.M."/>
            <person name="Segre J.A."/>
        </authorList>
    </citation>
    <scope>NUCLEOTIDE SEQUENCE [LARGE SCALE GENOMIC DNA]</scope>
    <source>
        <strain evidence="3">ABOJV</strain>
    </source>
</reference>
<dbReference type="Proteomes" id="UP000185161">
    <property type="component" value="Chromosome"/>
</dbReference>
<evidence type="ECO:0000313" key="2">
    <source>
        <dbReference type="EMBL" id="RSV04754.1"/>
    </source>
</evidence>
<dbReference type="AlphaFoldDB" id="A0A1L6JBC1"/>
<proteinExistence type="predicted"/>
<name>A0A1L6JBC1_9SPHN</name>
<protein>
    <submittedName>
        <fullName evidence="1">Uncharacterized protein</fullName>
    </submittedName>
</protein>
<evidence type="ECO:0000313" key="1">
    <source>
        <dbReference type="EMBL" id="APR53176.1"/>
    </source>
</evidence>
<accession>A0A1L6JBC1</accession>
<dbReference type="EMBL" id="CP018820">
    <property type="protein sequence ID" value="APR53176.1"/>
    <property type="molecule type" value="Genomic_DNA"/>
</dbReference>
<gene>
    <name evidence="1" type="ORF">BRX40_12750</name>
    <name evidence="2" type="ORF">CA257_07530</name>
</gene>
<dbReference type="KEGG" id="skr:BRX40_12750"/>
<sequence length="367" mass="41005">MDGLEPFAFRALRMDPDFPLADVEEIADRLVASGALVPGYVPPEAGLLSVAAFKFTQTFDGTQTILLPDRNLISRMARIARDGAPPKIDAPTRIAIDLMAFAQAVELDIEPSIAFHELAHRDGNALAHDELSWFRAANHGQAQAWIDIAQARAERLPITTPAVREEKDLAFPLHRWNRNYIVALKTAELELSRSTPLERARALLQWMAEDFFLAGPAAIFATMYFSPFAGKRRLFKQLRSKDRERAIAGIRNAAWDMTHLSQFVAQQKRSNGENIFFLFATADRGLAEIAPILMIDADETEYADMLAQRLSGWWPPRDAVVIANDWFSRRYAAEMSGAPPPAFEAATIRGLIDTGERTMRSWKQPGG</sequence>
<keyword evidence="3" id="KW-1185">Reference proteome</keyword>
<organism evidence="1 3">
    <name type="scientific">Sphingomonas koreensis</name>
    <dbReference type="NCBI Taxonomy" id="93064"/>
    <lineage>
        <taxon>Bacteria</taxon>
        <taxon>Pseudomonadati</taxon>
        <taxon>Pseudomonadota</taxon>
        <taxon>Alphaproteobacteria</taxon>
        <taxon>Sphingomonadales</taxon>
        <taxon>Sphingomonadaceae</taxon>
        <taxon>Sphingomonas</taxon>
    </lineage>
</organism>
<dbReference type="EMBL" id="QQWO01000005">
    <property type="protein sequence ID" value="RSV04754.1"/>
    <property type="molecule type" value="Genomic_DNA"/>
</dbReference>
<dbReference type="RefSeq" id="WP_075151848.1">
    <property type="nucleotide sequence ID" value="NZ_QQWP01000004.1"/>
</dbReference>
<dbReference type="Proteomes" id="UP000286681">
    <property type="component" value="Unassembled WGS sequence"/>
</dbReference>
<evidence type="ECO:0000313" key="3">
    <source>
        <dbReference type="Proteomes" id="UP000185161"/>
    </source>
</evidence>
<reference evidence="1" key="1">
    <citation type="submission" date="2016-12" db="EMBL/GenBank/DDBJ databases">
        <title>Whole genome sequencing of Sphingomonas koreensis.</title>
        <authorList>
            <person name="Conlan S."/>
            <person name="Thomas P.J."/>
            <person name="Mullikin J."/>
            <person name="Palmore T.N."/>
            <person name="Frank K.M."/>
            <person name="Segre J.A."/>
        </authorList>
    </citation>
    <scope>NUCLEOTIDE SEQUENCE</scope>
    <source>
        <strain evidence="1">ABOJV</strain>
    </source>
</reference>
<reference evidence="2 4" key="3">
    <citation type="submission" date="2018-07" db="EMBL/GenBank/DDBJ databases">
        <title>Genomic and Epidemiologic Investigation of an Indolent Hospital Outbreak.</title>
        <authorList>
            <person name="Johnson R.C."/>
            <person name="Deming C."/>
            <person name="Conlan S."/>
            <person name="Zellmer C.J."/>
            <person name="Michelin A.V."/>
            <person name="Lee-Lin S."/>
            <person name="Thomas P.J."/>
            <person name="Park M."/>
            <person name="Weingarten R.A."/>
            <person name="Less J."/>
            <person name="Dekker J.P."/>
            <person name="Frank K.M."/>
            <person name="Musser K.A."/>
            <person name="Mcquiston J.R."/>
            <person name="Henderson D.K."/>
            <person name="Lau A.F."/>
            <person name="Palmore T.N."/>
            <person name="Segre J.A."/>
        </authorList>
    </citation>
    <scope>NUCLEOTIDE SEQUENCE [LARGE SCALE GENOMIC DNA]</scope>
    <source>
        <strain evidence="2 4">SK-NIH.Env10_0317</strain>
    </source>
</reference>